<reference evidence="5" key="1">
    <citation type="journal article" date="2013" name="Nature">
        <title>Pan genome of the phytoplankton Emiliania underpins its global distribution.</title>
        <authorList>
            <person name="Read B.A."/>
            <person name="Kegel J."/>
            <person name="Klute M.J."/>
            <person name="Kuo A."/>
            <person name="Lefebvre S.C."/>
            <person name="Maumus F."/>
            <person name="Mayer C."/>
            <person name="Miller J."/>
            <person name="Monier A."/>
            <person name="Salamov A."/>
            <person name="Young J."/>
            <person name="Aguilar M."/>
            <person name="Claverie J.M."/>
            <person name="Frickenhaus S."/>
            <person name="Gonzalez K."/>
            <person name="Herman E.K."/>
            <person name="Lin Y.C."/>
            <person name="Napier J."/>
            <person name="Ogata H."/>
            <person name="Sarno A.F."/>
            <person name="Shmutz J."/>
            <person name="Schroeder D."/>
            <person name="de Vargas C."/>
            <person name="Verret F."/>
            <person name="von Dassow P."/>
            <person name="Valentin K."/>
            <person name="Van de Peer Y."/>
            <person name="Wheeler G."/>
            <person name="Dacks J.B."/>
            <person name="Delwiche C.F."/>
            <person name="Dyhrman S.T."/>
            <person name="Glockner G."/>
            <person name="John U."/>
            <person name="Richards T."/>
            <person name="Worden A.Z."/>
            <person name="Zhang X."/>
            <person name="Grigoriev I.V."/>
            <person name="Allen A.E."/>
            <person name="Bidle K."/>
            <person name="Borodovsky M."/>
            <person name="Bowler C."/>
            <person name="Brownlee C."/>
            <person name="Cock J.M."/>
            <person name="Elias M."/>
            <person name="Gladyshev V.N."/>
            <person name="Groth M."/>
            <person name="Guda C."/>
            <person name="Hadaegh A."/>
            <person name="Iglesias-Rodriguez M.D."/>
            <person name="Jenkins J."/>
            <person name="Jones B.M."/>
            <person name="Lawson T."/>
            <person name="Leese F."/>
            <person name="Lindquist E."/>
            <person name="Lobanov A."/>
            <person name="Lomsadze A."/>
            <person name="Malik S.B."/>
            <person name="Marsh M.E."/>
            <person name="Mackinder L."/>
            <person name="Mock T."/>
            <person name="Mueller-Roeber B."/>
            <person name="Pagarete A."/>
            <person name="Parker M."/>
            <person name="Probert I."/>
            <person name="Quesneville H."/>
            <person name="Raines C."/>
            <person name="Rensing S.A."/>
            <person name="Riano-Pachon D.M."/>
            <person name="Richier S."/>
            <person name="Rokitta S."/>
            <person name="Shiraiwa Y."/>
            <person name="Soanes D.M."/>
            <person name="van der Giezen M."/>
            <person name="Wahlund T.M."/>
            <person name="Williams B."/>
            <person name="Wilson W."/>
            <person name="Wolfe G."/>
            <person name="Wurch L.L."/>
        </authorList>
    </citation>
    <scope>NUCLEOTIDE SEQUENCE</scope>
</reference>
<keyword evidence="2" id="KW-0802">TPR repeat</keyword>
<evidence type="ECO:0000313" key="5">
    <source>
        <dbReference type="Proteomes" id="UP000013827"/>
    </source>
</evidence>
<keyword evidence="5" id="KW-1185">Reference proteome</keyword>
<evidence type="ECO:0000256" key="2">
    <source>
        <dbReference type="ARBA" id="ARBA00022803"/>
    </source>
</evidence>
<evidence type="ECO:0000256" key="1">
    <source>
        <dbReference type="ARBA" id="ARBA00022737"/>
    </source>
</evidence>
<dbReference type="AlphaFoldDB" id="A0A0D3KDW3"/>
<accession>A0A0D3KDW3</accession>
<dbReference type="STRING" id="2903.R1DEQ0"/>
<dbReference type="Proteomes" id="UP000013827">
    <property type="component" value="Unassembled WGS sequence"/>
</dbReference>
<dbReference type="PANTHER" id="PTHR11242:SF0">
    <property type="entry name" value="TPR_REGION DOMAIN-CONTAINING PROTEIN"/>
    <property type="match status" value="1"/>
</dbReference>
<name>A0A0D3KDW3_EMIH1</name>
<dbReference type="GeneID" id="17279219"/>
<dbReference type="PaxDb" id="2903-EOD33948"/>
<sequence length="382" mass="41287">MSVKYVLIPAADDSAITELELAIPPTLEENIGALTKALNDYYRRQTGELSDAQRDALVSSVRQQVAEKNKDSAPPDERMLSQVALSQTCDILQLLPPTPKSSWVGVSMYVDDKGAERVASCLRLGKLSREPPRKRALVGVAKQLPPNRRASEVCRQCGLSVEVLGDAFVARAWDDQEGYERQHFDAAQQPRRAAQLASDSEWMSAAREANAGRGTPGEAQQRLAEAPFPRSFREPAESRAWRGKGTASFKGGDVAAAAAAYAEALSLLQPAPAVLDAAAADRVDALRLPCLLNLAACRLREARPFEAISACDAAVGIDAGSAKAWYRRGQARAALGQRRDAPRRGVEPEACKLAPSSREIRDEYEKVKEAAAKQASARPMAL</sequence>
<evidence type="ECO:0000313" key="4">
    <source>
        <dbReference type="EnsemblProtists" id="EOD33948"/>
    </source>
</evidence>
<dbReference type="Gene3D" id="1.25.40.10">
    <property type="entry name" value="Tetratricopeptide repeat domain"/>
    <property type="match status" value="1"/>
</dbReference>
<dbReference type="eggNOG" id="KOG0543">
    <property type="taxonomic scope" value="Eukaryota"/>
</dbReference>
<dbReference type="HOGENOM" id="CLU_676981_0_0_1"/>
<feature type="compositionally biased region" description="Low complexity" evidence="3">
    <location>
        <begin position="186"/>
        <end position="197"/>
    </location>
</feature>
<dbReference type="KEGG" id="ehx:EMIHUDRAFT_111484"/>
<evidence type="ECO:0000256" key="3">
    <source>
        <dbReference type="SAM" id="MobiDB-lite"/>
    </source>
</evidence>
<reference evidence="4" key="2">
    <citation type="submission" date="2024-10" db="UniProtKB">
        <authorList>
            <consortium name="EnsemblProtists"/>
        </authorList>
    </citation>
    <scope>IDENTIFICATION</scope>
</reference>
<keyword evidence="1" id="KW-0677">Repeat</keyword>
<dbReference type="EnsemblProtists" id="EOD33948">
    <property type="protein sequence ID" value="EOD33948"/>
    <property type="gene ID" value="EMIHUDRAFT_111484"/>
</dbReference>
<dbReference type="PANTHER" id="PTHR11242">
    <property type="entry name" value="ARYL HYDROCARBON RECEPTOR INTERACTING PROTEIN RELATED"/>
    <property type="match status" value="1"/>
</dbReference>
<proteinExistence type="predicted"/>
<dbReference type="SUPFAM" id="SSF48452">
    <property type="entry name" value="TPR-like"/>
    <property type="match status" value="1"/>
</dbReference>
<organism evidence="4 5">
    <name type="scientific">Emiliania huxleyi (strain CCMP1516)</name>
    <dbReference type="NCBI Taxonomy" id="280463"/>
    <lineage>
        <taxon>Eukaryota</taxon>
        <taxon>Haptista</taxon>
        <taxon>Haptophyta</taxon>
        <taxon>Prymnesiophyceae</taxon>
        <taxon>Isochrysidales</taxon>
        <taxon>Noelaerhabdaceae</taxon>
        <taxon>Emiliania</taxon>
    </lineage>
</organism>
<dbReference type="RefSeq" id="XP_005786377.1">
    <property type="nucleotide sequence ID" value="XM_005786320.1"/>
</dbReference>
<protein>
    <submittedName>
        <fullName evidence="4">Uncharacterized protein</fullName>
    </submittedName>
</protein>
<dbReference type="InterPro" id="IPR039663">
    <property type="entry name" value="AIP/AIPL1/TTC9"/>
</dbReference>
<dbReference type="InterPro" id="IPR011990">
    <property type="entry name" value="TPR-like_helical_dom_sf"/>
</dbReference>
<feature type="region of interest" description="Disordered" evidence="3">
    <location>
        <begin position="181"/>
        <end position="239"/>
    </location>
</feature>